<dbReference type="EMBL" id="CP001233">
    <property type="protein sequence ID" value="ACP06868.1"/>
    <property type="molecule type" value="Genomic_DNA"/>
</dbReference>
<dbReference type="Proteomes" id="UP000001217">
    <property type="component" value="Chromosome I"/>
</dbReference>
<evidence type="ECO:0000313" key="2">
    <source>
        <dbReference type="Proteomes" id="UP000001217"/>
    </source>
</evidence>
<sequence length="56" mass="6660">MHIAVALCILFLLKTQSRELCVRRCAFLSLLLQVVHEQRVKVNWSKVQLWESTFHH</sequence>
<dbReference type="AlphaFoldDB" id="C3LRW3"/>
<name>C3LRW3_VIBCM</name>
<dbReference type="HOGENOM" id="CLU_3013069_0_0_6"/>
<reference evidence="1 2" key="1">
    <citation type="journal article" date="2008" name="PLoS ONE">
        <title>A recalibrated molecular clock and independent origins for the cholera pandemic clones.</title>
        <authorList>
            <person name="Feng L."/>
            <person name="Reeves P.R."/>
            <person name="Lan R."/>
            <person name="Ren Y."/>
            <person name="Gao C."/>
            <person name="Zhou Z."/>
            <person name="Ren Y."/>
            <person name="Cheng J."/>
            <person name="Wang W."/>
            <person name="Wang J."/>
            <person name="Qian W."/>
            <person name="Li D."/>
            <person name="Wang L."/>
        </authorList>
    </citation>
    <scope>NUCLEOTIDE SEQUENCE [LARGE SCALE GENOMIC DNA]</scope>
    <source>
        <strain evidence="1 2">M66-2</strain>
    </source>
</reference>
<accession>C3LRW3</accession>
<dbReference type="KEGG" id="vcm:VCM66_2572"/>
<protein>
    <submittedName>
        <fullName evidence="1">Uncharacterized protein</fullName>
    </submittedName>
</protein>
<evidence type="ECO:0000313" key="1">
    <source>
        <dbReference type="EMBL" id="ACP06868.1"/>
    </source>
</evidence>
<proteinExistence type="predicted"/>
<organism evidence="1 2">
    <name type="scientific">Vibrio cholerae serotype O1 (strain M66-2)</name>
    <dbReference type="NCBI Taxonomy" id="579112"/>
    <lineage>
        <taxon>Bacteria</taxon>
        <taxon>Pseudomonadati</taxon>
        <taxon>Pseudomonadota</taxon>
        <taxon>Gammaproteobacteria</taxon>
        <taxon>Vibrionales</taxon>
        <taxon>Vibrionaceae</taxon>
        <taxon>Vibrio</taxon>
    </lineage>
</organism>
<gene>
    <name evidence="1" type="ordered locus">VCM66_2572</name>
</gene>